<evidence type="ECO:0000313" key="5">
    <source>
        <dbReference type="Proteomes" id="UP000663846"/>
    </source>
</evidence>
<dbReference type="EMBL" id="CAJMWS010001179">
    <property type="protein sequence ID" value="CAE6474653.1"/>
    <property type="molecule type" value="Genomic_DNA"/>
</dbReference>
<evidence type="ECO:0000256" key="2">
    <source>
        <dbReference type="SAM" id="Phobius"/>
    </source>
</evidence>
<evidence type="ECO:0000256" key="1">
    <source>
        <dbReference type="SAM" id="MobiDB-lite"/>
    </source>
</evidence>
<keyword evidence="2" id="KW-0472">Membrane</keyword>
<name>A0A8H3C5M6_9AGAM</name>
<comment type="caution">
    <text evidence="4">The sequence shown here is derived from an EMBL/GenBank/DDBJ whole genome shotgun (WGS) entry which is preliminary data.</text>
</comment>
<feature type="transmembrane region" description="Helical" evidence="2">
    <location>
        <begin position="268"/>
        <end position="286"/>
    </location>
</feature>
<feature type="transmembrane region" description="Helical" evidence="2">
    <location>
        <begin position="105"/>
        <end position="122"/>
    </location>
</feature>
<keyword evidence="2" id="KW-1133">Transmembrane helix</keyword>
<feature type="transmembrane region" description="Helical" evidence="2">
    <location>
        <begin position="183"/>
        <end position="201"/>
    </location>
</feature>
<dbReference type="InterPro" id="IPR045338">
    <property type="entry name" value="DUF6535"/>
</dbReference>
<feature type="transmembrane region" description="Helical" evidence="2">
    <location>
        <begin position="238"/>
        <end position="262"/>
    </location>
</feature>
<feature type="transmembrane region" description="Helical" evidence="2">
    <location>
        <begin position="324"/>
        <end position="353"/>
    </location>
</feature>
<protein>
    <recommendedName>
        <fullName evidence="3">DUF6535 domain-containing protein</fullName>
    </recommendedName>
</protein>
<reference evidence="4" key="1">
    <citation type="submission" date="2021-01" db="EMBL/GenBank/DDBJ databases">
        <authorList>
            <person name="Kaushik A."/>
        </authorList>
    </citation>
    <scope>NUCLEOTIDE SEQUENCE</scope>
    <source>
        <strain evidence="4">AG1-1C</strain>
    </source>
</reference>
<feature type="transmembrane region" description="Helical" evidence="2">
    <location>
        <begin position="373"/>
        <end position="396"/>
    </location>
</feature>
<sequence>MEILTPASWQASSRHPRLTDKQTGPSDMVSPGPLPQSPGASFAYNHAEPGVNRQKADNPAGVGPTDTDMEGAELSKEARFWKVYVREADQYDTDLVDSWNKSLDVILVFAALFSAVSTAFIVESSKKLAQDPTEIASDTLVKISQTLLVIASNAQMENPPILQENNSTLPFVPSKTSVLVNTLWYTSLALSLATSLIAMLAKEWCRSFLAHRTGDAFQQAQRRQEKWIMIQRWKMQEFFMVLPSFIHLSLLLFAIGLCINVWELNTTVAIPIIAISGSAALFYIWSSIASCFIRFYPYTTWITNILVLFISNVITPLISRTIKLMSIIISPLISHVISPLITHIISPLIPNLISPLNSRIIAPLMSSIFRSKILKICGQVIMTWLWPLGVLAWILYKLLWPLWKLSEYIYSAMLSVSEGDQEQVDKIEFDDETGVRIHFSPSSGRQGEITSLSLQWLIENCENPDSVSVALQAISGASSKHPLEPLNECNAALKILQRMVSSYSEERLETQRYTRALKFLGHGGPSSQTRHENDHGGELEVMIWELRSLNETCVSNLITDGKFSANDYNINALRLGSMAASYSLRLLKEPSGLNRAILGQITSAIQNELHPAALVSLSHAVALMSACSERCPPKEGRIIAHSCLEHLNSIHEAILTPDTHSAQLESSLAAWVQLPSLLCVLALGRTQDEPLAHKSIRVAGVLRILGESASMEEDYIKSFLLVGLTEVKSKPDFYFVEDSFARTYQIVAMESDIPQETKLRAVKDVYQVAQTDHPALSTYLFILHFACRAEQSQLGQLGFLSRFRFLRISSGLTRQMSKTGLIQLLIKFGDNWRPGTYGYLAKIQLWLFYALLGDLPSKDYTREQLDLSVILEPRPKKRIIVRSLGDSESGETTPPVPRRPRLEAQILGTCIEFGSQAGPLAIYSYRVVECILQTSQYVNDRDYDDLRARIHDELIHVPQRLRGLDSFTPAHIWARVTASDLLRPSHVEVTMAPPLQAQPRSPAGASHAPRSAYRPIIRDAYSIDYR</sequence>
<keyword evidence="2" id="KW-0812">Transmembrane</keyword>
<feature type="domain" description="DUF6535" evidence="3">
    <location>
        <begin position="81"/>
        <end position="263"/>
    </location>
</feature>
<evidence type="ECO:0000313" key="4">
    <source>
        <dbReference type="EMBL" id="CAE6474653.1"/>
    </source>
</evidence>
<dbReference type="AlphaFoldDB" id="A0A8H3C5M6"/>
<proteinExistence type="predicted"/>
<organism evidence="4 5">
    <name type="scientific">Rhizoctonia solani</name>
    <dbReference type="NCBI Taxonomy" id="456999"/>
    <lineage>
        <taxon>Eukaryota</taxon>
        <taxon>Fungi</taxon>
        <taxon>Dikarya</taxon>
        <taxon>Basidiomycota</taxon>
        <taxon>Agaricomycotina</taxon>
        <taxon>Agaricomycetes</taxon>
        <taxon>Cantharellales</taxon>
        <taxon>Ceratobasidiaceae</taxon>
        <taxon>Rhizoctonia</taxon>
    </lineage>
</organism>
<gene>
    <name evidence="4" type="ORF">RDB_LOCUS182078</name>
</gene>
<dbReference type="Proteomes" id="UP000663846">
    <property type="component" value="Unassembled WGS sequence"/>
</dbReference>
<feature type="transmembrane region" description="Helical" evidence="2">
    <location>
        <begin position="298"/>
        <end position="318"/>
    </location>
</feature>
<dbReference type="Pfam" id="PF20153">
    <property type="entry name" value="DUF6535"/>
    <property type="match status" value="1"/>
</dbReference>
<evidence type="ECO:0000259" key="3">
    <source>
        <dbReference type="Pfam" id="PF20153"/>
    </source>
</evidence>
<accession>A0A8H3C5M6</accession>
<feature type="region of interest" description="Disordered" evidence="1">
    <location>
        <begin position="1"/>
        <end position="71"/>
    </location>
</feature>